<sequence length="307" mass="34099">MEPAFFYIAILLSVLSISSGPDKALCRDDIKSTRSLDLLIKDYTFKSYGKSYFRTAELQAVKLPGNLSDIRVDIARYRCGSLKRYGARIREFHLGVGVTVQPCVERVLMIRQVLGFNWSSMFYSNYDLSGYQLVSPVLGLMAYNAGKDPFQVGVHAGSENPIMVNFSSIARIDQKLGGIVPLCASFGGNRQLAIMGSAGQSLCRVPGHGHFGLVAELPSVQMRRRVSRWKVVVGSSIGALLGLFLLSLLMMAMLVKAKKKSRREEMERRAYEEEALQVSMVGHVRAPMAAGTRTMPVIERRYSAPYR</sequence>
<reference evidence="3 4" key="1">
    <citation type="journal article" date="2023" name="Hortic Res">
        <title>Pangenome of water caltrop reveals structural variations and asymmetric subgenome divergence after allopolyploidization.</title>
        <authorList>
            <person name="Zhang X."/>
            <person name="Chen Y."/>
            <person name="Wang L."/>
            <person name="Yuan Y."/>
            <person name="Fang M."/>
            <person name="Shi L."/>
            <person name="Lu R."/>
            <person name="Comes H.P."/>
            <person name="Ma Y."/>
            <person name="Chen Y."/>
            <person name="Huang G."/>
            <person name="Zhou Y."/>
            <person name="Zheng Z."/>
            <person name="Qiu Y."/>
        </authorList>
    </citation>
    <scope>NUCLEOTIDE SEQUENCE [LARGE SCALE GENOMIC DNA]</scope>
    <source>
        <tissue evidence="3">Roots</tissue>
    </source>
</reference>
<dbReference type="AlphaFoldDB" id="A0AAN7JM46"/>
<keyword evidence="1" id="KW-0472">Membrane</keyword>
<feature type="chain" id="PRO_5043048923" evidence="2">
    <location>
        <begin position="27"/>
        <end position="307"/>
    </location>
</feature>
<protein>
    <submittedName>
        <fullName evidence="3">Uncharacterized protein</fullName>
    </submittedName>
</protein>
<keyword evidence="2" id="KW-0732">Signal</keyword>
<evidence type="ECO:0000313" key="4">
    <source>
        <dbReference type="Proteomes" id="UP001345219"/>
    </source>
</evidence>
<gene>
    <name evidence="3" type="ORF">SAY87_015169</name>
</gene>
<dbReference type="InterPro" id="IPR010605">
    <property type="entry name" value="DUF1191"/>
</dbReference>
<dbReference type="GO" id="GO:0016020">
    <property type="term" value="C:membrane"/>
    <property type="evidence" value="ECO:0007669"/>
    <property type="project" value="TreeGrafter"/>
</dbReference>
<proteinExistence type="predicted"/>
<evidence type="ECO:0000313" key="3">
    <source>
        <dbReference type="EMBL" id="KAK4748583.1"/>
    </source>
</evidence>
<organism evidence="3 4">
    <name type="scientific">Trapa incisa</name>
    <dbReference type="NCBI Taxonomy" id="236973"/>
    <lineage>
        <taxon>Eukaryota</taxon>
        <taxon>Viridiplantae</taxon>
        <taxon>Streptophyta</taxon>
        <taxon>Embryophyta</taxon>
        <taxon>Tracheophyta</taxon>
        <taxon>Spermatophyta</taxon>
        <taxon>Magnoliopsida</taxon>
        <taxon>eudicotyledons</taxon>
        <taxon>Gunneridae</taxon>
        <taxon>Pentapetalae</taxon>
        <taxon>rosids</taxon>
        <taxon>malvids</taxon>
        <taxon>Myrtales</taxon>
        <taxon>Lythraceae</taxon>
        <taxon>Trapa</taxon>
    </lineage>
</organism>
<dbReference type="Pfam" id="PF06697">
    <property type="entry name" value="DUF1191"/>
    <property type="match status" value="1"/>
</dbReference>
<keyword evidence="1" id="KW-1133">Transmembrane helix</keyword>
<dbReference type="EMBL" id="JAXIOK010000019">
    <property type="protein sequence ID" value="KAK4748583.1"/>
    <property type="molecule type" value="Genomic_DNA"/>
</dbReference>
<comment type="caution">
    <text evidence="3">The sequence shown here is derived from an EMBL/GenBank/DDBJ whole genome shotgun (WGS) entry which is preliminary data.</text>
</comment>
<dbReference type="PANTHER" id="PTHR33512">
    <property type="entry name" value="PROTEIN, PUTATIVE (DUF1191)-RELATED"/>
    <property type="match status" value="1"/>
</dbReference>
<dbReference type="Proteomes" id="UP001345219">
    <property type="component" value="Chromosome 12"/>
</dbReference>
<name>A0AAN7JM46_9MYRT</name>
<feature type="transmembrane region" description="Helical" evidence="1">
    <location>
        <begin position="231"/>
        <end position="255"/>
    </location>
</feature>
<feature type="signal peptide" evidence="2">
    <location>
        <begin position="1"/>
        <end position="26"/>
    </location>
</feature>
<keyword evidence="4" id="KW-1185">Reference proteome</keyword>
<accession>A0AAN7JM46</accession>
<evidence type="ECO:0000256" key="1">
    <source>
        <dbReference type="SAM" id="Phobius"/>
    </source>
</evidence>
<evidence type="ECO:0000256" key="2">
    <source>
        <dbReference type="SAM" id="SignalP"/>
    </source>
</evidence>
<dbReference type="PANTHER" id="PTHR33512:SF1">
    <property type="entry name" value="PROTEIN, PUTATIVE (DUF1191)-RELATED"/>
    <property type="match status" value="1"/>
</dbReference>
<keyword evidence="1" id="KW-0812">Transmembrane</keyword>